<dbReference type="EMBL" id="JARJLG010000164">
    <property type="protein sequence ID" value="KAJ7734030.1"/>
    <property type="molecule type" value="Genomic_DNA"/>
</dbReference>
<feature type="compositionally biased region" description="Acidic residues" evidence="1">
    <location>
        <begin position="299"/>
        <end position="313"/>
    </location>
</feature>
<feature type="compositionally biased region" description="Low complexity" evidence="1">
    <location>
        <begin position="795"/>
        <end position="820"/>
    </location>
</feature>
<feature type="compositionally biased region" description="Low complexity" evidence="1">
    <location>
        <begin position="960"/>
        <end position="1002"/>
    </location>
</feature>
<feature type="region of interest" description="Disordered" evidence="1">
    <location>
        <begin position="640"/>
        <end position="1063"/>
    </location>
</feature>
<organism evidence="2 3">
    <name type="scientific">Mycena maculata</name>
    <dbReference type="NCBI Taxonomy" id="230809"/>
    <lineage>
        <taxon>Eukaryota</taxon>
        <taxon>Fungi</taxon>
        <taxon>Dikarya</taxon>
        <taxon>Basidiomycota</taxon>
        <taxon>Agaricomycotina</taxon>
        <taxon>Agaricomycetes</taxon>
        <taxon>Agaricomycetidae</taxon>
        <taxon>Agaricales</taxon>
        <taxon>Marasmiineae</taxon>
        <taxon>Mycenaceae</taxon>
        <taxon>Mycena</taxon>
    </lineage>
</organism>
<feature type="compositionally biased region" description="Basic residues" evidence="1">
    <location>
        <begin position="276"/>
        <end position="285"/>
    </location>
</feature>
<reference evidence="2" key="1">
    <citation type="submission" date="2023-03" db="EMBL/GenBank/DDBJ databases">
        <title>Massive genome expansion in bonnet fungi (Mycena s.s.) driven by repeated elements and novel gene families across ecological guilds.</title>
        <authorList>
            <consortium name="Lawrence Berkeley National Laboratory"/>
            <person name="Harder C.B."/>
            <person name="Miyauchi S."/>
            <person name="Viragh M."/>
            <person name="Kuo A."/>
            <person name="Thoen E."/>
            <person name="Andreopoulos B."/>
            <person name="Lu D."/>
            <person name="Skrede I."/>
            <person name="Drula E."/>
            <person name="Henrissat B."/>
            <person name="Morin E."/>
            <person name="Kohler A."/>
            <person name="Barry K."/>
            <person name="LaButti K."/>
            <person name="Morin E."/>
            <person name="Salamov A."/>
            <person name="Lipzen A."/>
            <person name="Mereny Z."/>
            <person name="Hegedus B."/>
            <person name="Baldrian P."/>
            <person name="Stursova M."/>
            <person name="Weitz H."/>
            <person name="Taylor A."/>
            <person name="Grigoriev I.V."/>
            <person name="Nagy L.G."/>
            <person name="Martin F."/>
            <person name="Kauserud H."/>
        </authorList>
    </citation>
    <scope>NUCLEOTIDE SEQUENCE</scope>
    <source>
        <strain evidence="2">CBHHK188m</strain>
    </source>
</reference>
<name>A0AAD7I317_9AGAR</name>
<accession>A0AAD7I317</accession>
<sequence>MDYESSDILGSNFTVRSPPPAKWSGFSKAAFFLALLLAAYVAGVRAWNALLKWREKSYRLSMRRRHGIPDNDHRPFNVAYAAVLRARREEEVAANRVHRVDVDELYAEADRNAAPPESNLRQRNNQYRNAEPAWPSGPINGLPGRFNPLAAMSSSSNGFPSSSSHTPNFTERYNPNPPPPAAPVVRFADEIQDDAVPRRGSIPNLSSPRKHQKRALEEYEVESDVPENPKKTRVEGDEFIDGDEDAEWLPRQKRGEKRGEKRVMHDDELDEEAPGKRVRGKRARKVSLEKPDVFMASDDNADEMDVDIDEEEDAPRGTKRDAGSTFEDEEPEGGEKTKRKRRTRKSDAAAQVPSRGQKRDRDGDEEGSDAEAGVPGTPIRSSRKTKKRGKKSKEPREDDDEGSVEGSVSKGKGRPIGDQWESNGVLYKIGPNGQRLRQALIKKAARRFTMPLDSQHPDRNANLEVCIETWLTEEEYQDFKSRHLLAWQDSPKGTQEPESAPSTPAATEPPATPTPNPVAKGKNLLWDSPASPFPVFAPSPAEKEQHRPKAHFRQSIAADVGMRLNPFDKANALHVGADIAKNGLRGNARRVVAVRETGNPGLPGLADSTNNAAQAPLARRTFSKWEKQDLEAKAMMKMREANQAKVKERELKERLEREKKEREAAAAAPVPTISLSKPPAEIPKPPAITFAPPAPSAGPSTTNGTQPPFSLGPSPTPVAPLKLTFGPPVTSDKPQQSVPSPFAPAEKPQQAAPSPFAPSDKPPHMPNFAAPTSAGPSTSSVPNPFAKPPQPSQPPAASSNPSAPPASTSGTSAPTFSFPSAGAKAPSGDRPIAGSPTRKPSPFGPGNSGANSGATAPAFSFAPPAQKQNLWPSGEQQAENSQGQGQSLLSRIGGAPQPAEAPSSSAPAPPTFSFKPADNRRPSPAFVTPQPPKPESPFSFKPAESAATKAPAMTVPQETPAPAAAATPPAPKFNFAFKPAAPASSSGATTTPSSLSGALGSSDAKPAGSAFSFKPAADKLATTTPAGAPTFNFAPPAGQSAFASPSPTPAAGEGEKKSAFGGFGFGGGTSAGGAAGPSPFGANNAQSVFGGGAGKSAFGGGGAFGSSAAKPAEEAKATPAAASTPAASSSAAPAAPAFNFAFGGNNNASSTPAASPSPFAAKPSAFGGASIFGKPAEASTTPQGSPFGAGASSVFGAGSSAAATPFGAKPDATTTPAASPFGAPATSSVFGNSAATGPSAFGFGNQQKN</sequence>
<feature type="compositionally biased region" description="Low complexity" evidence="1">
    <location>
        <begin position="1117"/>
        <end position="1130"/>
    </location>
</feature>
<feature type="compositionally biased region" description="Low complexity" evidence="1">
    <location>
        <begin position="153"/>
        <end position="164"/>
    </location>
</feature>
<feature type="region of interest" description="Disordered" evidence="1">
    <location>
        <begin position="1100"/>
        <end position="1130"/>
    </location>
</feature>
<feature type="region of interest" description="Disordered" evidence="1">
    <location>
        <begin position="490"/>
        <end position="522"/>
    </location>
</feature>
<evidence type="ECO:0000313" key="3">
    <source>
        <dbReference type="Proteomes" id="UP001215280"/>
    </source>
</evidence>
<feature type="compositionally biased region" description="Polar residues" evidence="1">
    <location>
        <begin position="866"/>
        <end position="889"/>
    </location>
</feature>
<comment type="caution">
    <text evidence="2">The sequence shown here is derived from an EMBL/GenBank/DDBJ whole genome shotgun (WGS) entry which is preliminary data.</text>
</comment>
<feature type="compositionally biased region" description="Pro residues" evidence="1">
    <location>
        <begin position="785"/>
        <end position="794"/>
    </location>
</feature>
<feature type="compositionally biased region" description="Low complexity" evidence="1">
    <location>
        <begin position="748"/>
        <end position="759"/>
    </location>
</feature>
<evidence type="ECO:0000313" key="2">
    <source>
        <dbReference type="EMBL" id="KAJ7734030.1"/>
    </source>
</evidence>
<feature type="compositionally biased region" description="Basic residues" evidence="1">
    <location>
        <begin position="381"/>
        <end position="393"/>
    </location>
</feature>
<evidence type="ECO:0000256" key="1">
    <source>
        <dbReference type="SAM" id="MobiDB-lite"/>
    </source>
</evidence>
<keyword evidence="3" id="KW-1185">Reference proteome</keyword>
<feature type="compositionally biased region" description="Low complexity" evidence="1">
    <location>
        <begin position="854"/>
        <end position="865"/>
    </location>
</feature>
<feature type="compositionally biased region" description="Low complexity" evidence="1">
    <location>
        <begin position="1040"/>
        <end position="1052"/>
    </location>
</feature>
<feature type="compositionally biased region" description="Low complexity" evidence="1">
    <location>
        <begin position="895"/>
        <end position="916"/>
    </location>
</feature>
<feature type="compositionally biased region" description="Basic and acidic residues" evidence="1">
    <location>
        <begin position="257"/>
        <end position="266"/>
    </location>
</feature>
<protein>
    <submittedName>
        <fullName evidence="2">Uncharacterized protein</fullName>
    </submittedName>
</protein>
<feature type="compositionally biased region" description="Basic and acidic residues" evidence="1">
    <location>
        <begin position="227"/>
        <end position="236"/>
    </location>
</feature>
<feature type="compositionally biased region" description="Low complexity" evidence="1">
    <location>
        <begin position="496"/>
        <end position="509"/>
    </location>
</feature>
<gene>
    <name evidence="2" type="ORF">DFH07DRAFT_845156</name>
</gene>
<dbReference type="Proteomes" id="UP001215280">
    <property type="component" value="Unassembled WGS sequence"/>
</dbReference>
<feature type="region of interest" description="Disordered" evidence="1">
    <location>
        <begin position="129"/>
        <end position="431"/>
    </location>
</feature>
<feature type="compositionally biased region" description="Basic and acidic residues" evidence="1">
    <location>
        <begin position="640"/>
        <end position="664"/>
    </location>
</feature>
<feature type="compositionally biased region" description="Acidic residues" evidence="1">
    <location>
        <begin position="237"/>
        <end position="247"/>
    </location>
</feature>
<feature type="compositionally biased region" description="Low complexity" evidence="1">
    <location>
        <begin position="769"/>
        <end position="784"/>
    </location>
</feature>
<feature type="region of interest" description="Disordered" evidence="1">
    <location>
        <begin position="1171"/>
        <end position="1191"/>
    </location>
</feature>
<proteinExistence type="predicted"/>
<feature type="region of interest" description="Disordered" evidence="1">
    <location>
        <begin position="1203"/>
        <end position="1229"/>
    </location>
</feature>
<feature type="compositionally biased region" description="Pro residues" evidence="1">
    <location>
        <begin position="680"/>
        <end position="696"/>
    </location>
</feature>
<dbReference type="AlphaFoldDB" id="A0AAD7I317"/>